<organism evidence="2 3">
    <name type="scientific">Thermoanaerobacter thermohydrosulfuricus WC1</name>
    <dbReference type="NCBI Taxonomy" id="1198630"/>
    <lineage>
        <taxon>Bacteria</taxon>
        <taxon>Bacillati</taxon>
        <taxon>Bacillota</taxon>
        <taxon>Clostridia</taxon>
        <taxon>Thermoanaerobacterales</taxon>
        <taxon>Thermoanaerobacteraceae</taxon>
        <taxon>Thermoanaerobacter</taxon>
    </lineage>
</organism>
<proteinExistence type="predicted"/>
<dbReference type="InterPro" id="IPR056937">
    <property type="entry name" value="YqbQ/XkdQ"/>
</dbReference>
<evidence type="ECO:0000313" key="3">
    <source>
        <dbReference type="Proteomes" id="UP000013242"/>
    </source>
</evidence>
<dbReference type="Pfam" id="PF24032">
    <property type="entry name" value="YQBQ"/>
    <property type="match status" value="1"/>
</dbReference>
<comment type="caution">
    <text evidence="2">The sequence shown here is derived from an EMBL/GenBank/DDBJ whole genome shotgun (WGS) entry which is preliminary data.</text>
</comment>
<evidence type="ECO:0000259" key="1">
    <source>
        <dbReference type="Pfam" id="PF24032"/>
    </source>
</evidence>
<feature type="domain" description="YqbQ/XkdQ" evidence="1">
    <location>
        <begin position="31"/>
        <end position="329"/>
    </location>
</feature>
<dbReference type="SUPFAM" id="SSF69279">
    <property type="entry name" value="Phage tail proteins"/>
    <property type="match status" value="1"/>
</dbReference>
<gene>
    <name evidence="2" type="ORF">TthWC1_2360</name>
</gene>
<dbReference type="PATRIC" id="fig|1198630.3.peg.2359"/>
<evidence type="ECO:0000313" key="2">
    <source>
        <dbReference type="EMBL" id="EMT38117.1"/>
    </source>
</evidence>
<accession>M8DDK2</accession>
<sequence>MIDTSKIFYDLVVVLPNGDKIRLAPVLRSLSWEENDGELAVRLEAEIHNQRMKDGKWLHQKIPLGSQVVLLAEWGEGWKEIFRGTVFSWDYRTDPLGHFTITAYDQLIYLTKSKDDRYYKAGTTAKAIIQDIAKAWNIPLGTVQGPDVALSKQVFRGDSLADMIFSVLEQAKKRGAGKWIVRSKQGKIDIIRPGQNSPVYCFTADTNVGSVEERQDIEELVTRVKIVGAEDKEGRAPVVAQLSGRTEFGILQEVVYQRQYDNLAAAKSAAQEILKERGQPKKARKIVAPDLPFLRKGDKVKIVAGTLNGYYIVKSVTHNATNRTMVLEVEDVG</sequence>
<keyword evidence="3" id="KW-1185">Reference proteome</keyword>
<dbReference type="HOGENOM" id="CLU_055077_0_0_9"/>
<dbReference type="AlphaFoldDB" id="M8DDK2"/>
<reference evidence="2 3" key="1">
    <citation type="journal article" date="2013" name="PLoS ONE">
        <title>Genomic Evaluation of Thermoanaerobacter spp. for the Construction of Designer Co-Cultures to Improve Lignocellulosic Biofuel Production.</title>
        <authorList>
            <person name="Verbeke T.J."/>
            <person name="Zhang X."/>
            <person name="Henrissat B."/>
            <person name="Spicer V."/>
            <person name="Rydzak T."/>
            <person name="Krokhin O.V."/>
            <person name="Fristensky B."/>
            <person name="Levin D.B."/>
            <person name="Sparling R."/>
        </authorList>
    </citation>
    <scope>NUCLEOTIDE SEQUENCE [LARGE SCALE GENOMIC DNA]</scope>
    <source>
        <strain evidence="2 3">WC1</strain>
    </source>
</reference>
<dbReference type="RefSeq" id="WP_004404201.1">
    <property type="nucleotide sequence ID" value="NZ_KB731305.1"/>
</dbReference>
<protein>
    <recommendedName>
        <fullName evidence="1">YqbQ/XkdQ domain-containing protein</fullName>
    </recommendedName>
</protein>
<dbReference type="EMBL" id="AMYG01000057">
    <property type="protein sequence ID" value="EMT38117.1"/>
    <property type="molecule type" value="Genomic_DNA"/>
</dbReference>
<name>M8DDK2_THETY</name>
<dbReference type="Proteomes" id="UP000013242">
    <property type="component" value="Unassembled WGS sequence"/>
</dbReference>